<reference evidence="3 4" key="1">
    <citation type="submission" date="2024-04" db="EMBL/GenBank/DDBJ databases">
        <title>Phyllosticta paracitricarpa is synonymous to the EU quarantine fungus P. citricarpa based on phylogenomic analyses.</title>
        <authorList>
            <consortium name="Lawrence Berkeley National Laboratory"/>
            <person name="Van ingen-buijs V.A."/>
            <person name="Van westerhoven A.C."/>
            <person name="Haridas S."/>
            <person name="Skiadas P."/>
            <person name="Martin F."/>
            <person name="Groenewald J.Z."/>
            <person name="Crous P.W."/>
            <person name="Seidl M.F."/>
        </authorList>
    </citation>
    <scope>NUCLEOTIDE SEQUENCE [LARGE SCALE GENOMIC DNA]</scope>
    <source>
        <strain evidence="3 4">CPC 17464</strain>
    </source>
</reference>
<protein>
    <recommendedName>
        <fullName evidence="2">DUF7626 domain-containing protein</fullName>
    </recommendedName>
</protein>
<dbReference type="Proteomes" id="UP001360953">
    <property type="component" value="Unassembled WGS sequence"/>
</dbReference>
<dbReference type="RefSeq" id="XP_066650628.1">
    <property type="nucleotide sequence ID" value="XM_066794128.1"/>
</dbReference>
<name>A0ABR1L6P7_9PEZI</name>
<dbReference type="InterPro" id="IPR056043">
    <property type="entry name" value="DUF7626"/>
</dbReference>
<evidence type="ECO:0000313" key="3">
    <source>
        <dbReference type="EMBL" id="KAK7530389.1"/>
    </source>
</evidence>
<dbReference type="GeneID" id="92027034"/>
<proteinExistence type="predicted"/>
<feature type="compositionally biased region" description="Basic and acidic residues" evidence="1">
    <location>
        <begin position="1"/>
        <end position="10"/>
    </location>
</feature>
<comment type="caution">
    <text evidence="3">The sequence shown here is derived from an EMBL/GenBank/DDBJ whole genome shotgun (WGS) entry which is preliminary data.</text>
</comment>
<evidence type="ECO:0000313" key="4">
    <source>
        <dbReference type="Proteomes" id="UP001360953"/>
    </source>
</evidence>
<evidence type="ECO:0000256" key="1">
    <source>
        <dbReference type="SAM" id="MobiDB-lite"/>
    </source>
</evidence>
<gene>
    <name evidence="3" type="ORF">J3D65DRAFT_155645</name>
</gene>
<dbReference type="Pfam" id="PF24625">
    <property type="entry name" value="DUF7626"/>
    <property type="match status" value="1"/>
</dbReference>
<accession>A0ABR1L6P7</accession>
<feature type="region of interest" description="Disordered" evidence="1">
    <location>
        <begin position="1"/>
        <end position="34"/>
    </location>
</feature>
<dbReference type="EMBL" id="JBBPEH010000014">
    <property type="protein sequence ID" value="KAK7530389.1"/>
    <property type="molecule type" value="Genomic_DNA"/>
</dbReference>
<sequence>MRYPHSHTEPPKLSANLPKGPANRAPPVPKPDVFMMSRRPITGELDSLDEKIVRYKGLDFGDTQIAKILEEEEGSGYSAKTIGTRYRRIRLAKMAANDDALDFKMKHWTMNEDAALIKAHNINKLRHERELAKVHARLFEDTAFTLNDISNDTFHSAKACEKRLKELLDGRADPHPDDDDDPQRRIKDRIQGLSAKWARQCEEQLNNVMAGETYIDNLFLGKRVNRSRRKVKADGDE</sequence>
<organism evidence="3 4">
    <name type="scientific">Phyllosticta citribraziliensis</name>
    <dbReference type="NCBI Taxonomy" id="989973"/>
    <lineage>
        <taxon>Eukaryota</taxon>
        <taxon>Fungi</taxon>
        <taxon>Dikarya</taxon>
        <taxon>Ascomycota</taxon>
        <taxon>Pezizomycotina</taxon>
        <taxon>Dothideomycetes</taxon>
        <taxon>Dothideomycetes incertae sedis</taxon>
        <taxon>Botryosphaeriales</taxon>
        <taxon>Phyllostictaceae</taxon>
        <taxon>Phyllosticta</taxon>
    </lineage>
</organism>
<evidence type="ECO:0000259" key="2">
    <source>
        <dbReference type="Pfam" id="PF24625"/>
    </source>
</evidence>
<feature type="domain" description="DUF7626" evidence="2">
    <location>
        <begin position="44"/>
        <end position="98"/>
    </location>
</feature>
<keyword evidence="4" id="KW-1185">Reference proteome</keyword>